<keyword evidence="3" id="KW-0255">Endonuclease</keyword>
<dbReference type="GO" id="GO:0004519">
    <property type="term" value="F:endonuclease activity"/>
    <property type="evidence" value="ECO:0007669"/>
    <property type="project" value="UniProtKB-KW"/>
</dbReference>
<keyword evidence="1" id="KW-0472">Membrane</keyword>
<dbReference type="GO" id="GO:0004527">
    <property type="term" value="F:exonuclease activity"/>
    <property type="evidence" value="ECO:0007669"/>
    <property type="project" value="UniProtKB-KW"/>
</dbReference>
<dbReference type="Gene3D" id="3.60.10.10">
    <property type="entry name" value="Endonuclease/exonuclease/phosphatase"/>
    <property type="match status" value="1"/>
</dbReference>
<dbReference type="EMBL" id="JACHOR010000003">
    <property type="protein sequence ID" value="MBB5746455.1"/>
    <property type="molecule type" value="Genomic_DNA"/>
</dbReference>
<dbReference type="InterPro" id="IPR036691">
    <property type="entry name" value="Endo/exonu/phosph_ase_sf"/>
</dbReference>
<keyword evidence="1" id="KW-0812">Transmembrane</keyword>
<dbReference type="InterPro" id="IPR005135">
    <property type="entry name" value="Endo/exonuclease/phosphatase"/>
</dbReference>
<proteinExistence type="predicted"/>
<comment type="caution">
    <text evidence="3">The sequence shown here is derived from an EMBL/GenBank/DDBJ whole genome shotgun (WGS) entry which is preliminary data.</text>
</comment>
<dbReference type="AlphaFoldDB" id="A0A7W9FEM7"/>
<evidence type="ECO:0000313" key="3">
    <source>
        <dbReference type="EMBL" id="MBB5746455.1"/>
    </source>
</evidence>
<feature type="transmembrane region" description="Helical" evidence="1">
    <location>
        <begin position="65"/>
        <end position="83"/>
    </location>
</feature>
<protein>
    <submittedName>
        <fullName evidence="3">Endonuclease/exonuclease/phosphatase (EEP) superfamily protein YafD</fullName>
    </submittedName>
</protein>
<keyword evidence="1" id="KW-1133">Transmembrane helix</keyword>
<dbReference type="Proteomes" id="UP000545037">
    <property type="component" value="Unassembled WGS sequence"/>
</dbReference>
<feature type="domain" description="Endonuclease/exonuclease/phosphatase" evidence="2">
    <location>
        <begin position="101"/>
        <end position="303"/>
    </location>
</feature>
<dbReference type="RefSeq" id="WP_183213420.1">
    <property type="nucleotide sequence ID" value="NZ_JACHOR010000003.1"/>
</dbReference>
<feature type="transmembrane region" description="Helical" evidence="1">
    <location>
        <begin position="7"/>
        <end position="31"/>
    </location>
</feature>
<gene>
    <name evidence="3" type="ORF">GGR13_002059</name>
</gene>
<name>A0A7W9FEM7_9CAUL</name>
<evidence type="ECO:0000256" key="1">
    <source>
        <dbReference type="SAM" id="Phobius"/>
    </source>
</evidence>
<evidence type="ECO:0000259" key="2">
    <source>
        <dbReference type="Pfam" id="PF03372"/>
    </source>
</evidence>
<reference evidence="3 4" key="1">
    <citation type="submission" date="2020-08" db="EMBL/GenBank/DDBJ databases">
        <title>Genomic Encyclopedia of Type Strains, Phase IV (KMG-IV): sequencing the most valuable type-strain genomes for metagenomic binning, comparative biology and taxonomic classification.</title>
        <authorList>
            <person name="Goeker M."/>
        </authorList>
    </citation>
    <scope>NUCLEOTIDE SEQUENCE [LARGE SCALE GENOMIC DNA]</scope>
    <source>
        <strain evidence="3 4">DSM 4737</strain>
    </source>
</reference>
<evidence type="ECO:0000313" key="4">
    <source>
        <dbReference type="Proteomes" id="UP000545037"/>
    </source>
</evidence>
<keyword evidence="3" id="KW-0540">Nuclease</keyword>
<keyword evidence="3" id="KW-0378">Hydrolase</keyword>
<keyword evidence="4" id="KW-1185">Reference proteome</keyword>
<sequence length="315" mass="33520">MSVFRVILNLLAIGVLGAPLAVALSALSGIGHRWPDILAQFAAPALFATGGVLVVLVLLRLWPSVLVGAVTLGLLAIAVWPQWMPERGTPAGDGPTLSLYSANVLWKNNDVEAIAASVREADADVVILIELGNGPTARIEDVLADYPYRVGSPAIARAGKPARTIIGSRYPLTEIPDRPDGLHAVGAVVRTPLGPVNILGVHLTRPWPYQYQWGQIRHVMALTEVRRDLTGPVIVAGDFNAVSSARIGRQVQAELGVIPAPGFPGTWPTGIPAFAGITIDQVYRSADLVLLERRLGLENGSDHRPVVTRFGLAQP</sequence>
<feature type="transmembrane region" description="Helical" evidence="1">
    <location>
        <begin position="37"/>
        <end position="58"/>
    </location>
</feature>
<keyword evidence="3" id="KW-0269">Exonuclease</keyword>
<organism evidence="3 4">
    <name type="scientific">Brevundimonas variabilis</name>
    <dbReference type="NCBI Taxonomy" id="74312"/>
    <lineage>
        <taxon>Bacteria</taxon>
        <taxon>Pseudomonadati</taxon>
        <taxon>Pseudomonadota</taxon>
        <taxon>Alphaproteobacteria</taxon>
        <taxon>Caulobacterales</taxon>
        <taxon>Caulobacteraceae</taxon>
        <taxon>Brevundimonas</taxon>
    </lineage>
</organism>
<dbReference type="SUPFAM" id="SSF56219">
    <property type="entry name" value="DNase I-like"/>
    <property type="match status" value="1"/>
</dbReference>
<accession>A0A7W9FEM7</accession>
<dbReference type="Pfam" id="PF03372">
    <property type="entry name" value="Exo_endo_phos"/>
    <property type="match status" value="1"/>
</dbReference>